<protein>
    <submittedName>
        <fullName evidence="1">Uncharacterized protein</fullName>
    </submittedName>
</protein>
<dbReference type="Proteomes" id="UP000655588">
    <property type="component" value="Unassembled WGS sequence"/>
</dbReference>
<gene>
    <name evidence="1" type="ORF">E2986_07318</name>
</gene>
<evidence type="ECO:0000313" key="1">
    <source>
        <dbReference type="EMBL" id="KAF3420087.1"/>
    </source>
</evidence>
<proteinExistence type="predicted"/>
<name>A0A833W094_9HYME</name>
<keyword evidence="2" id="KW-1185">Reference proteome</keyword>
<sequence>MDGCFRILTRKYSNVGAQETTEQEFYLRRKILIEKIELLCSLIETNAKLIPLEKEIIWNNELCDFEKNIEKVKLEMTQSEILLQNENSNLNQFRRNVELNWRTTKFAKKNIEENLKQKIKIRTAEFSSMLLVSNLKNKARKKSIETEIEWFNLRLKSLDEIYCLRMNALCHERYRMRKRHLDQFEKYDKNIGSLYACKVSLLLKKNYTNEEYIIIQDQLLIQRSLYERVKEEIEVNTKKIFLANVEYFRRNHAAKIIQRNWKLYCTRVPSKKRKSRKLTSS</sequence>
<reference evidence="1" key="1">
    <citation type="submission" date="2019-11" db="EMBL/GenBank/DDBJ databases">
        <title>The nuclear and mitochondrial genomes of Frieseomelitta varia - a highly eusocial stingless bee (Meliponini) with a permanently sterile worker caste.</title>
        <authorList>
            <person name="Freitas F.C.P."/>
            <person name="Lourenco A.P."/>
            <person name="Nunes F.M.F."/>
            <person name="Paschoal A.R."/>
            <person name="Abreu F.C.P."/>
            <person name="Barbin F.O."/>
            <person name="Bataglia L."/>
            <person name="Cardoso-Junior C.A.M."/>
            <person name="Cervoni M.S."/>
            <person name="Silva S.R."/>
            <person name="Dalarmi F."/>
            <person name="Del Lama M.A."/>
            <person name="Depintor T.S."/>
            <person name="Ferreira K.M."/>
            <person name="Goria P.S."/>
            <person name="Jaskot M.C."/>
            <person name="Lago D.C."/>
            <person name="Luna-Lucena D."/>
            <person name="Moda L.M."/>
            <person name="Nascimento L."/>
            <person name="Pedrino M."/>
            <person name="Rabico F.O."/>
            <person name="Sanches F.C."/>
            <person name="Santos D.E."/>
            <person name="Santos C.G."/>
            <person name="Vieira J."/>
            <person name="Lopes T.F."/>
            <person name="Barchuk A.R."/>
            <person name="Hartfelder K."/>
            <person name="Simoes Z.L.P."/>
            <person name="Bitondi M.M.G."/>
            <person name="Pinheiro D.G."/>
        </authorList>
    </citation>
    <scope>NUCLEOTIDE SEQUENCE</scope>
    <source>
        <strain evidence="1">USP_RPSP 00005682</strain>
        <tissue evidence="1">Whole individual</tissue>
    </source>
</reference>
<organism evidence="1 2">
    <name type="scientific">Frieseomelitta varia</name>
    <dbReference type="NCBI Taxonomy" id="561572"/>
    <lineage>
        <taxon>Eukaryota</taxon>
        <taxon>Metazoa</taxon>
        <taxon>Ecdysozoa</taxon>
        <taxon>Arthropoda</taxon>
        <taxon>Hexapoda</taxon>
        <taxon>Insecta</taxon>
        <taxon>Pterygota</taxon>
        <taxon>Neoptera</taxon>
        <taxon>Endopterygota</taxon>
        <taxon>Hymenoptera</taxon>
        <taxon>Apocrita</taxon>
        <taxon>Aculeata</taxon>
        <taxon>Apoidea</taxon>
        <taxon>Anthophila</taxon>
        <taxon>Apidae</taxon>
        <taxon>Frieseomelitta</taxon>
    </lineage>
</organism>
<dbReference type="EMBL" id="WNWW01001002">
    <property type="protein sequence ID" value="KAF3420087.1"/>
    <property type="molecule type" value="Genomic_DNA"/>
</dbReference>
<evidence type="ECO:0000313" key="2">
    <source>
        <dbReference type="Proteomes" id="UP000655588"/>
    </source>
</evidence>
<dbReference type="OrthoDB" id="536093at2759"/>
<accession>A0A833W094</accession>
<comment type="caution">
    <text evidence="1">The sequence shown here is derived from an EMBL/GenBank/DDBJ whole genome shotgun (WGS) entry which is preliminary data.</text>
</comment>
<dbReference type="AlphaFoldDB" id="A0A833W094"/>